<dbReference type="EMBL" id="AP014569">
    <property type="protein sequence ID" value="BAO82419.1"/>
    <property type="molecule type" value="Genomic_DNA"/>
</dbReference>
<dbReference type="Proteomes" id="UP000066014">
    <property type="component" value="Chromosome"/>
</dbReference>
<dbReference type="HOGENOM" id="CLU_108869_0_1_4"/>
<evidence type="ECO:0000313" key="4">
    <source>
        <dbReference type="Proteomes" id="UP000066014"/>
    </source>
</evidence>
<keyword evidence="1" id="KW-0732">Signal</keyword>
<dbReference type="PANTHER" id="PTHR36919:SF3">
    <property type="entry name" value="BLL5882 PROTEIN"/>
    <property type="match status" value="1"/>
</dbReference>
<dbReference type="AlphaFoldDB" id="A0A060NU54"/>
<evidence type="ECO:0000256" key="1">
    <source>
        <dbReference type="SAM" id="SignalP"/>
    </source>
</evidence>
<organism evidence="3 4">
    <name type="scientific">Serpentinimonas maccroryi</name>
    <dbReference type="NCBI Taxonomy" id="1458426"/>
    <lineage>
        <taxon>Bacteria</taxon>
        <taxon>Pseudomonadati</taxon>
        <taxon>Pseudomonadota</taxon>
        <taxon>Betaproteobacteria</taxon>
        <taxon>Burkholderiales</taxon>
        <taxon>Comamonadaceae</taxon>
        <taxon>Serpentinimonas</taxon>
    </lineage>
</organism>
<dbReference type="RefSeq" id="WP_045534405.1">
    <property type="nucleotide sequence ID" value="NZ_AP014569.1"/>
</dbReference>
<feature type="domain" description="DUF2147" evidence="2">
    <location>
        <begin position="32"/>
        <end position="149"/>
    </location>
</feature>
<dbReference type="KEGG" id="cbab:SMCB_0191"/>
<reference evidence="3 4" key="1">
    <citation type="journal article" date="2014" name="Nat. Commun.">
        <title>Physiological and genomic features of highly alkaliphilic hydrogen-utilizing Betaproteobacteria from a continental serpentinizing site.</title>
        <authorList>
            <person name="Suzuki S."/>
            <person name="Kuenen J.G."/>
            <person name="Schipper K."/>
            <person name="van der Velde S."/>
            <person name="Ishii S."/>
            <person name="Wu A."/>
            <person name="Sorokin D.Y."/>
            <person name="Tenney A."/>
            <person name="Meng X.Y."/>
            <person name="Morrill P.L."/>
            <person name="Kamagata Y."/>
            <person name="Muyzer G."/>
            <person name="Nealson K.H."/>
        </authorList>
    </citation>
    <scope>NUCLEOTIDE SEQUENCE [LARGE SCALE GENOMIC DNA]</scope>
    <source>
        <strain evidence="3 4">B1</strain>
    </source>
</reference>
<evidence type="ECO:0000259" key="2">
    <source>
        <dbReference type="Pfam" id="PF09917"/>
    </source>
</evidence>
<protein>
    <submittedName>
        <fullName evidence="3">Uncharacterized protein conserved in bacteria</fullName>
    </submittedName>
</protein>
<dbReference type="InterPro" id="IPR019223">
    <property type="entry name" value="DUF2147"/>
</dbReference>
<accession>A0A060NU54</accession>
<feature type="signal peptide" evidence="1">
    <location>
        <begin position="1"/>
        <end position="26"/>
    </location>
</feature>
<sequence>MKHALRTLGRSSLLAAGLLLAASAWAQMTPVGTWQSIDDQTNQPRTEVVISEQGGVLSGRITRLLRPGADQAARCTACTDDRKDQPLIGLEIIRGARQAEGRAVWEGGRILDPEDGRSYTLRLTPIEEGRKLQVRGSIGPFGRTQTWVRVQ</sequence>
<dbReference type="Gene3D" id="2.40.128.520">
    <property type="match status" value="1"/>
</dbReference>
<dbReference type="STRING" id="1458426.SMCB_0191"/>
<keyword evidence="4" id="KW-1185">Reference proteome</keyword>
<proteinExistence type="predicted"/>
<feature type="chain" id="PRO_5001585126" evidence="1">
    <location>
        <begin position="27"/>
        <end position="151"/>
    </location>
</feature>
<gene>
    <name evidence="3" type="ORF">SMCB_0191</name>
</gene>
<dbReference type="Pfam" id="PF09917">
    <property type="entry name" value="DUF2147"/>
    <property type="match status" value="1"/>
</dbReference>
<dbReference type="OrthoDB" id="9814399at2"/>
<dbReference type="PANTHER" id="PTHR36919">
    <property type="entry name" value="BLR1215 PROTEIN"/>
    <property type="match status" value="1"/>
</dbReference>
<name>A0A060NU54_9BURK</name>
<evidence type="ECO:0000313" key="3">
    <source>
        <dbReference type="EMBL" id="BAO82419.1"/>
    </source>
</evidence>